<evidence type="ECO:0000259" key="12">
    <source>
        <dbReference type="PROSITE" id="PS50011"/>
    </source>
</evidence>
<dbReference type="PANTHER" id="PTHR24346:SF79">
    <property type="entry name" value="PROTEIN KINASE DOMAIN-CONTAINING PROTEIN"/>
    <property type="match status" value="1"/>
</dbReference>
<dbReference type="OMA" id="FAMICGH"/>
<evidence type="ECO:0000256" key="1">
    <source>
        <dbReference type="ARBA" id="ARBA00012513"/>
    </source>
</evidence>
<dbReference type="STRING" id="283909.R7UFG2"/>
<gene>
    <name evidence="13" type="ORF">CAPTEDRAFT_105256</name>
</gene>
<keyword evidence="4 9" id="KW-0547">Nucleotide-binding</keyword>
<comment type="similarity">
    <text evidence="10">Belongs to the protein kinase superfamily.</text>
</comment>
<dbReference type="SUPFAM" id="SSF56112">
    <property type="entry name" value="Protein kinase-like (PK-like)"/>
    <property type="match status" value="1"/>
</dbReference>
<feature type="domain" description="Protein kinase" evidence="12">
    <location>
        <begin position="56"/>
        <end position="320"/>
    </location>
</feature>
<reference evidence="15" key="1">
    <citation type="submission" date="2012-12" db="EMBL/GenBank/DDBJ databases">
        <authorList>
            <person name="Hellsten U."/>
            <person name="Grimwood J."/>
            <person name="Chapman J.A."/>
            <person name="Shapiro H."/>
            <person name="Aerts A."/>
            <person name="Otillar R.P."/>
            <person name="Terry A.Y."/>
            <person name="Boore J.L."/>
            <person name="Simakov O."/>
            <person name="Marletaz F."/>
            <person name="Cho S.-J."/>
            <person name="Edsinger-Gonzales E."/>
            <person name="Havlak P."/>
            <person name="Kuo D.-H."/>
            <person name="Larsson T."/>
            <person name="Lv J."/>
            <person name="Arendt D."/>
            <person name="Savage R."/>
            <person name="Osoegawa K."/>
            <person name="de Jong P."/>
            <person name="Lindberg D.R."/>
            <person name="Seaver E.C."/>
            <person name="Weisblat D.A."/>
            <person name="Putnam N.H."/>
            <person name="Grigoriev I.V."/>
            <person name="Rokhsar D.S."/>
        </authorList>
    </citation>
    <scope>NUCLEOTIDE SEQUENCE</scope>
    <source>
        <strain evidence="15">I ESC-2004</strain>
    </source>
</reference>
<dbReference type="PROSITE" id="PS00108">
    <property type="entry name" value="PROTEIN_KINASE_ST"/>
    <property type="match status" value="1"/>
</dbReference>
<evidence type="ECO:0000256" key="2">
    <source>
        <dbReference type="ARBA" id="ARBA00022527"/>
    </source>
</evidence>
<evidence type="ECO:0000313" key="15">
    <source>
        <dbReference type="Proteomes" id="UP000014760"/>
    </source>
</evidence>
<keyword evidence="5" id="KW-0418">Kinase</keyword>
<dbReference type="GO" id="GO:0035556">
    <property type="term" value="P:intracellular signal transduction"/>
    <property type="evidence" value="ECO:0007669"/>
    <property type="project" value="TreeGrafter"/>
</dbReference>
<keyword evidence="6 9" id="KW-0067">ATP-binding</keyword>
<dbReference type="InterPro" id="IPR011009">
    <property type="entry name" value="Kinase-like_dom_sf"/>
</dbReference>
<evidence type="ECO:0000256" key="11">
    <source>
        <dbReference type="SAM" id="MobiDB-lite"/>
    </source>
</evidence>
<dbReference type="GO" id="GO:0005737">
    <property type="term" value="C:cytoplasm"/>
    <property type="evidence" value="ECO:0007669"/>
    <property type="project" value="TreeGrafter"/>
</dbReference>
<proteinExistence type="inferred from homology"/>
<name>R7UFG2_CAPTE</name>
<dbReference type="GO" id="GO:0004674">
    <property type="term" value="F:protein serine/threonine kinase activity"/>
    <property type="evidence" value="ECO:0007669"/>
    <property type="project" value="UniProtKB-KW"/>
</dbReference>
<dbReference type="FunFam" id="3.30.200.20:FF:000003">
    <property type="entry name" value="Non-specific serine/threonine protein kinase"/>
    <property type="match status" value="1"/>
</dbReference>
<dbReference type="PANTHER" id="PTHR24346">
    <property type="entry name" value="MAP/MICROTUBULE AFFINITY-REGULATING KINASE"/>
    <property type="match status" value="1"/>
</dbReference>
<dbReference type="OrthoDB" id="193931at2759"/>
<comment type="catalytic activity">
    <reaction evidence="7">
        <text>L-threonyl-[protein] + ATP = O-phospho-L-threonyl-[protein] + ADP + H(+)</text>
        <dbReference type="Rhea" id="RHEA:46608"/>
        <dbReference type="Rhea" id="RHEA-COMP:11060"/>
        <dbReference type="Rhea" id="RHEA-COMP:11605"/>
        <dbReference type="ChEBI" id="CHEBI:15378"/>
        <dbReference type="ChEBI" id="CHEBI:30013"/>
        <dbReference type="ChEBI" id="CHEBI:30616"/>
        <dbReference type="ChEBI" id="CHEBI:61977"/>
        <dbReference type="ChEBI" id="CHEBI:456216"/>
        <dbReference type="EC" id="2.7.11.1"/>
    </reaction>
</comment>
<evidence type="ECO:0000256" key="9">
    <source>
        <dbReference type="PROSITE-ProRule" id="PRU10141"/>
    </source>
</evidence>
<reference evidence="14" key="3">
    <citation type="submission" date="2015-06" db="UniProtKB">
        <authorList>
            <consortium name="EnsemblMetazoa"/>
        </authorList>
    </citation>
    <scope>IDENTIFICATION</scope>
</reference>
<organism evidence="13">
    <name type="scientific">Capitella teleta</name>
    <name type="common">Polychaete worm</name>
    <dbReference type="NCBI Taxonomy" id="283909"/>
    <lineage>
        <taxon>Eukaryota</taxon>
        <taxon>Metazoa</taxon>
        <taxon>Spiralia</taxon>
        <taxon>Lophotrochozoa</taxon>
        <taxon>Annelida</taxon>
        <taxon>Polychaeta</taxon>
        <taxon>Sedentaria</taxon>
        <taxon>Scolecida</taxon>
        <taxon>Capitellidae</taxon>
        <taxon>Capitella</taxon>
    </lineage>
</organism>
<sequence length="416" mass="46655">MLRPVSAQGPNAVGAGGPPASASAPGPFVPSLPEKVIVVAKDVIRNFSHTKRVGNYLLGKTLGEGSFAKVKEGLHILTGEKVAVKVIDKKKAKEDAYVRKNMRREGKLLQAVRHQNVVRLYEIMETENSYYLVCELCEGGDLMDHICNKKRLEERETRRYIRQVTSAVDYLHKAGILHRDLKVENLLLDENKDIKIIDFGLSNAVRVSHTKETSTVQEFCVTQCGSPAYAAPELLGNKKYGPEVDIWSVGVNMYAMLTGNLPFTVEPFNIKALHRKMLNGEMNNIPEHLSSCCQDLLKKFLAPDPKDRVTLKEIMQHPWITESVSNKVMEPAPFPNKLSADDMNHNIVKYMSQSLGYRMGDVIRLVTSNIPSSATATYHMFDKRLKAYEAERRVKGRVSAVDRSVLTESNNVRYAI</sequence>
<evidence type="ECO:0000256" key="5">
    <source>
        <dbReference type="ARBA" id="ARBA00022777"/>
    </source>
</evidence>
<evidence type="ECO:0000256" key="4">
    <source>
        <dbReference type="ARBA" id="ARBA00022741"/>
    </source>
</evidence>
<comment type="catalytic activity">
    <reaction evidence="8">
        <text>L-seryl-[protein] + ATP = O-phospho-L-seryl-[protein] + ADP + H(+)</text>
        <dbReference type="Rhea" id="RHEA:17989"/>
        <dbReference type="Rhea" id="RHEA-COMP:9863"/>
        <dbReference type="Rhea" id="RHEA-COMP:11604"/>
        <dbReference type="ChEBI" id="CHEBI:15378"/>
        <dbReference type="ChEBI" id="CHEBI:29999"/>
        <dbReference type="ChEBI" id="CHEBI:30616"/>
        <dbReference type="ChEBI" id="CHEBI:83421"/>
        <dbReference type="ChEBI" id="CHEBI:456216"/>
        <dbReference type="EC" id="2.7.11.1"/>
    </reaction>
</comment>
<dbReference type="EC" id="2.7.11.1" evidence="1"/>
<keyword evidence="3" id="KW-0808">Transferase</keyword>
<dbReference type="PROSITE" id="PS50011">
    <property type="entry name" value="PROTEIN_KINASE_DOM"/>
    <property type="match status" value="1"/>
</dbReference>
<feature type="compositionally biased region" description="Low complexity" evidence="11">
    <location>
        <begin position="9"/>
        <end position="25"/>
    </location>
</feature>
<dbReference type="FunFam" id="1.10.510.10:FF:000391">
    <property type="entry name" value="Hormonally up-regulated neu tumor-associated kinase"/>
    <property type="match status" value="1"/>
</dbReference>
<dbReference type="Proteomes" id="UP000014760">
    <property type="component" value="Unassembled WGS sequence"/>
</dbReference>
<keyword evidence="2 10" id="KW-0723">Serine/threonine-protein kinase</keyword>
<evidence type="ECO:0000256" key="8">
    <source>
        <dbReference type="ARBA" id="ARBA00048679"/>
    </source>
</evidence>
<dbReference type="EMBL" id="AMQN01008794">
    <property type="status" value="NOT_ANNOTATED_CDS"/>
    <property type="molecule type" value="Genomic_DNA"/>
</dbReference>
<feature type="binding site" evidence="9">
    <location>
        <position position="85"/>
    </location>
    <ligand>
        <name>ATP</name>
        <dbReference type="ChEBI" id="CHEBI:30616"/>
    </ligand>
</feature>
<dbReference type="InterPro" id="IPR017441">
    <property type="entry name" value="Protein_kinase_ATP_BS"/>
</dbReference>
<dbReference type="EMBL" id="KB303969">
    <property type="protein sequence ID" value="ELU02518.1"/>
    <property type="molecule type" value="Genomic_DNA"/>
</dbReference>
<evidence type="ECO:0000313" key="13">
    <source>
        <dbReference type="EMBL" id="ELU02518.1"/>
    </source>
</evidence>
<accession>R7UFG2</accession>
<dbReference type="EnsemblMetazoa" id="CapteT105256">
    <property type="protein sequence ID" value="CapteP105256"/>
    <property type="gene ID" value="CapteG105256"/>
</dbReference>
<feature type="region of interest" description="Disordered" evidence="11">
    <location>
        <begin position="1"/>
        <end position="25"/>
    </location>
</feature>
<evidence type="ECO:0000256" key="3">
    <source>
        <dbReference type="ARBA" id="ARBA00022679"/>
    </source>
</evidence>
<evidence type="ECO:0000256" key="10">
    <source>
        <dbReference type="RuleBase" id="RU000304"/>
    </source>
</evidence>
<dbReference type="GO" id="GO:0005524">
    <property type="term" value="F:ATP binding"/>
    <property type="evidence" value="ECO:0007669"/>
    <property type="project" value="UniProtKB-UniRule"/>
</dbReference>
<dbReference type="SMART" id="SM00220">
    <property type="entry name" value="S_TKc"/>
    <property type="match status" value="1"/>
</dbReference>
<reference evidence="13 15" key="2">
    <citation type="journal article" date="2013" name="Nature">
        <title>Insights into bilaterian evolution from three spiralian genomes.</title>
        <authorList>
            <person name="Simakov O."/>
            <person name="Marletaz F."/>
            <person name="Cho S.J."/>
            <person name="Edsinger-Gonzales E."/>
            <person name="Havlak P."/>
            <person name="Hellsten U."/>
            <person name="Kuo D.H."/>
            <person name="Larsson T."/>
            <person name="Lv J."/>
            <person name="Arendt D."/>
            <person name="Savage R."/>
            <person name="Osoegawa K."/>
            <person name="de Jong P."/>
            <person name="Grimwood J."/>
            <person name="Chapman J.A."/>
            <person name="Shapiro H."/>
            <person name="Aerts A."/>
            <person name="Otillar R.P."/>
            <person name="Terry A.Y."/>
            <person name="Boore J.L."/>
            <person name="Grigoriev I.V."/>
            <person name="Lindberg D.R."/>
            <person name="Seaver E.C."/>
            <person name="Weisblat D.A."/>
            <person name="Putnam N.H."/>
            <person name="Rokhsar D.S."/>
        </authorList>
    </citation>
    <scope>NUCLEOTIDE SEQUENCE</scope>
    <source>
        <strain evidence="13 15">I ESC-2004</strain>
    </source>
</reference>
<evidence type="ECO:0000256" key="6">
    <source>
        <dbReference type="ARBA" id="ARBA00022840"/>
    </source>
</evidence>
<dbReference type="InterPro" id="IPR000719">
    <property type="entry name" value="Prot_kinase_dom"/>
</dbReference>
<dbReference type="InterPro" id="IPR008271">
    <property type="entry name" value="Ser/Thr_kinase_AS"/>
</dbReference>
<dbReference type="PROSITE" id="PS00107">
    <property type="entry name" value="PROTEIN_KINASE_ATP"/>
    <property type="match status" value="1"/>
</dbReference>
<dbReference type="Gene3D" id="1.10.510.10">
    <property type="entry name" value="Transferase(Phosphotransferase) domain 1"/>
    <property type="match status" value="1"/>
</dbReference>
<evidence type="ECO:0000313" key="14">
    <source>
        <dbReference type="EnsemblMetazoa" id="CapteP105256"/>
    </source>
</evidence>
<dbReference type="HOGENOM" id="CLU_000288_63_0_1"/>
<evidence type="ECO:0000256" key="7">
    <source>
        <dbReference type="ARBA" id="ARBA00047899"/>
    </source>
</evidence>
<keyword evidence="15" id="KW-1185">Reference proteome</keyword>
<protein>
    <recommendedName>
        <fullName evidence="1">non-specific serine/threonine protein kinase</fullName>
        <ecNumber evidence="1">2.7.11.1</ecNumber>
    </recommendedName>
</protein>
<dbReference type="AlphaFoldDB" id="R7UFG2"/>
<dbReference type="Pfam" id="PF00069">
    <property type="entry name" value="Pkinase"/>
    <property type="match status" value="1"/>
</dbReference>